<feature type="compositionally biased region" description="Acidic residues" evidence="9">
    <location>
        <begin position="420"/>
        <end position="434"/>
    </location>
</feature>
<feature type="domain" description="EF-hand" evidence="11">
    <location>
        <begin position="137"/>
        <end position="172"/>
    </location>
</feature>
<comment type="catalytic activity">
    <reaction evidence="1 8">
        <text>a 1,2-diacyl-sn-glycero-3-phospho-(1D-myo-inositol-4,5-bisphosphate) + H2O = 1D-myo-inositol 1,4,5-trisphosphate + a 1,2-diacyl-sn-glycerol + H(+)</text>
        <dbReference type="Rhea" id="RHEA:33179"/>
        <dbReference type="ChEBI" id="CHEBI:15377"/>
        <dbReference type="ChEBI" id="CHEBI:15378"/>
        <dbReference type="ChEBI" id="CHEBI:17815"/>
        <dbReference type="ChEBI" id="CHEBI:58456"/>
        <dbReference type="ChEBI" id="CHEBI:203600"/>
        <dbReference type="EC" id="3.1.4.11"/>
    </reaction>
</comment>
<accession>A0A7S0RM02</accession>
<dbReference type="Gene3D" id="1.10.238.10">
    <property type="entry name" value="EF-hand"/>
    <property type="match status" value="1"/>
</dbReference>
<dbReference type="GO" id="GO:0016042">
    <property type="term" value="P:lipid catabolic process"/>
    <property type="evidence" value="ECO:0007669"/>
    <property type="project" value="UniProtKB-KW"/>
</dbReference>
<dbReference type="PRINTS" id="PR00390">
    <property type="entry name" value="PHPHLIPASEC"/>
</dbReference>
<evidence type="ECO:0000256" key="9">
    <source>
        <dbReference type="SAM" id="MobiDB-lite"/>
    </source>
</evidence>
<dbReference type="SMART" id="SM00239">
    <property type="entry name" value="C2"/>
    <property type="match status" value="1"/>
</dbReference>
<feature type="domain" description="PI-PLC Y-box" evidence="10">
    <location>
        <begin position="506"/>
        <end position="596"/>
    </location>
</feature>
<dbReference type="SUPFAM" id="SSF51695">
    <property type="entry name" value="PLC-like phosphodiesterases"/>
    <property type="match status" value="1"/>
</dbReference>
<reference evidence="12" key="1">
    <citation type="submission" date="2021-01" db="EMBL/GenBank/DDBJ databases">
        <authorList>
            <person name="Corre E."/>
            <person name="Pelletier E."/>
            <person name="Niang G."/>
            <person name="Scheremetjew M."/>
            <person name="Finn R."/>
            <person name="Kale V."/>
            <person name="Holt S."/>
            <person name="Cochrane G."/>
            <person name="Meng A."/>
            <person name="Brown T."/>
            <person name="Cohen L."/>
        </authorList>
    </citation>
    <scope>NUCLEOTIDE SEQUENCE</scope>
    <source>
        <strain evidence="12">CCMP722</strain>
    </source>
</reference>
<sequence>MVFDKLEQLSAADISESAEGFSEKLKSTVSSLPIRRRMKISKWRELSYQEQIELARPYCLAVYDQNGYKFVLNSPNAIVYKQLKEFLIEMFKPTILADEPPVFVLLHRFWKQADADGDESLSRREINKFLKDLNLSIPKEALDDAFQRVDKDKNHRLDFEEFKLLYISLSKSPKLDTLSRSLSDHQSTEEAQHLDGMIQRLQGFFKDIQKEDLDSAKLTEMITVARGSQFLNSQQMLEDIHFTFRLLLSNIQNCAIDPWKLYYNEEYHQELERPLNHYFISSSHNTYLSGDQLRSKSTLFSYQAALEAGCRCVEIDCWDGKDGVPVVYHGFTLTTKLKFPDVIQTIKEFAFDKSDLPLILSLENHCSVPQQDAMAKTLIEVLGIENIKFLRPGEVEKVAPSPLALRRKFLIKGAKLRETLEEEEEDTDEEEEELSPTKKPAHRAEQNRVQPGGGQLKHTAGNNKKKPKVSKALSDITYIGSAPPAKVVKSWKDGDLLAAPSMHPSDCCSLKENVLEKGDLQEVPRARAVMQSTQKSLFRIYPLGSRVGSTNYMPSPHWGVGSQLVALNFQNIETPMRVNQALFNVGGRCGYVQKPPSRLLSRKDATECGQSLGLQAVELTVEVISGHWIPLPFQTNKVKVINPFVKAMVLYSGLSNKGPVDMTVEEKRTDTVYDNGFNPEFQKSDGFKFLCSDSECDMLMLEVWTEHRATSVMVGYFCARVCDLRQGYRFVPLYGLGGKLMANTLDDPTCPGLLVKLAITPTDKQRTCVSTNLSPSGIVSSAVLPAMGGLTKIRSIGKSLTSSACDVASSACDVAVLAKESIEAAIAPPKQTAVAM</sequence>
<proteinExistence type="predicted"/>
<dbReference type="SUPFAM" id="SSF49562">
    <property type="entry name" value="C2 domain (Calcium/lipid-binding domain, CaLB)"/>
    <property type="match status" value="1"/>
</dbReference>
<dbReference type="GO" id="GO:0048015">
    <property type="term" value="P:phosphatidylinositol-mediated signaling"/>
    <property type="evidence" value="ECO:0007669"/>
    <property type="project" value="TreeGrafter"/>
</dbReference>
<evidence type="ECO:0000313" key="12">
    <source>
        <dbReference type="EMBL" id="CAD8681052.1"/>
    </source>
</evidence>
<dbReference type="Pfam" id="PF00388">
    <property type="entry name" value="PI-PLC-X"/>
    <property type="match status" value="1"/>
</dbReference>
<dbReference type="Gene3D" id="2.60.40.150">
    <property type="entry name" value="C2 domain"/>
    <property type="match status" value="1"/>
</dbReference>
<dbReference type="PROSITE" id="PS50007">
    <property type="entry name" value="PIPLC_X_DOMAIN"/>
    <property type="match status" value="1"/>
</dbReference>
<dbReference type="InterPro" id="IPR017946">
    <property type="entry name" value="PLC-like_Pdiesterase_TIM-brl"/>
</dbReference>
<dbReference type="InterPro" id="IPR002048">
    <property type="entry name" value="EF_hand_dom"/>
</dbReference>
<dbReference type="SUPFAM" id="SSF47473">
    <property type="entry name" value="EF-hand"/>
    <property type="match status" value="1"/>
</dbReference>
<evidence type="ECO:0000256" key="3">
    <source>
        <dbReference type="ARBA" id="ARBA00022801"/>
    </source>
</evidence>
<dbReference type="InterPro" id="IPR000909">
    <property type="entry name" value="PLipase_C_PInositol-sp_X_dom"/>
</dbReference>
<evidence type="ECO:0000256" key="1">
    <source>
        <dbReference type="ARBA" id="ARBA00001195"/>
    </source>
</evidence>
<dbReference type="Pfam" id="PF13499">
    <property type="entry name" value="EF-hand_7"/>
    <property type="match status" value="1"/>
</dbReference>
<dbReference type="GO" id="GO:0005509">
    <property type="term" value="F:calcium ion binding"/>
    <property type="evidence" value="ECO:0007669"/>
    <property type="project" value="InterPro"/>
</dbReference>
<dbReference type="PROSITE" id="PS50008">
    <property type="entry name" value="PIPLC_Y_DOMAIN"/>
    <property type="match status" value="1"/>
</dbReference>
<dbReference type="InterPro" id="IPR011992">
    <property type="entry name" value="EF-hand-dom_pair"/>
</dbReference>
<dbReference type="CDD" id="cd00275">
    <property type="entry name" value="C2_PLC_like"/>
    <property type="match status" value="1"/>
</dbReference>
<dbReference type="PANTHER" id="PTHR10336:SF36">
    <property type="entry name" value="1-PHOSPHATIDYLINOSITOL 4,5-BISPHOSPHATE PHOSPHODIESTERASE BETA-4"/>
    <property type="match status" value="1"/>
</dbReference>
<dbReference type="EMBL" id="HBFA01030342">
    <property type="protein sequence ID" value="CAD8681052.1"/>
    <property type="molecule type" value="Transcribed_RNA"/>
</dbReference>
<keyword evidence="7" id="KW-0807">Transducer</keyword>
<evidence type="ECO:0000259" key="10">
    <source>
        <dbReference type="PROSITE" id="PS50008"/>
    </source>
</evidence>
<evidence type="ECO:0000259" key="11">
    <source>
        <dbReference type="PROSITE" id="PS50222"/>
    </source>
</evidence>
<dbReference type="CDD" id="cd08558">
    <property type="entry name" value="PI-PLCc_eukaryota"/>
    <property type="match status" value="1"/>
</dbReference>
<dbReference type="SMART" id="SM00149">
    <property type="entry name" value="PLCYc"/>
    <property type="match status" value="1"/>
</dbReference>
<dbReference type="InterPro" id="IPR018247">
    <property type="entry name" value="EF_Hand_1_Ca_BS"/>
</dbReference>
<dbReference type="PROSITE" id="PS00018">
    <property type="entry name" value="EF_HAND_1"/>
    <property type="match status" value="1"/>
</dbReference>
<name>A0A7S0RM02_9CHLO</name>
<gene>
    <name evidence="12" type="ORF">POBO1169_LOCUS15307</name>
</gene>
<dbReference type="InterPro" id="IPR001192">
    <property type="entry name" value="PI-PLC_fam"/>
</dbReference>
<keyword evidence="5 8" id="KW-0442">Lipid degradation</keyword>
<feature type="region of interest" description="Disordered" evidence="9">
    <location>
        <begin position="419"/>
        <end position="468"/>
    </location>
</feature>
<evidence type="ECO:0000256" key="5">
    <source>
        <dbReference type="ARBA" id="ARBA00022963"/>
    </source>
</evidence>
<keyword evidence="6 8" id="KW-0443">Lipid metabolism</keyword>
<dbReference type="SMART" id="SM00148">
    <property type="entry name" value="PLCXc"/>
    <property type="match status" value="1"/>
</dbReference>
<keyword evidence="3 8" id="KW-0378">Hydrolase</keyword>
<dbReference type="PANTHER" id="PTHR10336">
    <property type="entry name" value="PHOSPHOINOSITIDE-SPECIFIC PHOSPHOLIPASE C FAMILY PROTEIN"/>
    <property type="match status" value="1"/>
</dbReference>
<evidence type="ECO:0000256" key="4">
    <source>
        <dbReference type="ARBA" id="ARBA00022837"/>
    </source>
</evidence>
<protein>
    <recommendedName>
        <fullName evidence="2 8">Phosphoinositide phospholipase C</fullName>
        <ecNumber evidence="2 8">3.1.4.11</ecNumber>
    </recommendedName>
</protein>
<dbReference type="InterPro" id="IPR000008">
    <property type="entry name" value="C2_dom"/>
</dbReference>
<evidence type="ECO:0000256" key="2">
    <source>
        <dbReference type="ARBA" id="ARBA00012368"/>
    </source>
</evidence>
<evidence type="ECO:0000256" key="8">
    <source>
        <dbReference type="RuleBase" id="RU361133"/>
    </source>
</evidence>
<dbReference type="Pfam" id="PF00168">
    <property type="entry name" value="C2"/>
    <property type="match status" value="1"/>
</dbReference>
<dbReference type="InterPro" id="IPR001711">
    <property type="entry name" value="PLipase_C_Pinositol-sp_Y"/>
</dbReference>
<dbReference type="CDD" id="cd15898">
    <property type="entry name" value="EFh_PI-PLC"/>
    <property type="match status" value="1"/>
</dbReference>
<dbReference type="EC" id="3.1.4.11" evidence="2 8"/>
<dbReference type="InterPro" id="IPR035892">
    <property type="entry name" value="C2_domain_sf"/>
</dbReference>
<dbReference type="Gene3D" id="3.20.20.190">
    <property type="entry name" value="Phosphatidylinositol (PI) phosphodiesterase"/>
    <property type="match status" value="1"/>
</dbReference>
<dbReference type="AlphaFoldDB" id="A0A7S0RM02"/>
<dbReference type="GO" id="GO:0004435">
    <property type="term" value="F:phosphatidylinositol-4,5-bisphosphate phospholipase C activity"/>
    <property type="evidence" value="ECO:0007669"/>
    <property type="project" value="UniProtKB-EC"/>
</dbReference>
<evidence type="ECO:0000256" key="6">
    <source>
        <dbReference type="ARBA" id="ARBA00023098"/>
    </source>
</evidence>
<dbReference type="Pfam" id="PF00387">
    <property type="entry name" value="PI-PLC-Y"/>
    <property type="match status" value="1"/>
</dbReference>
<organism evidence="12">
    <name type="scientific">Pyramimonas obovata</name>
    <dbReference type="NCBI Taxonomy" id="1411642"/>
    <lineage>
        <taxon>Eukaryota</taxon>
        <taxon>Viridiplantae</taxon>
        <taxon>Chlorophyta</taxon>
        <taxon>Pyramimonadophyceae</taxon>
        <taxon>Pyramimonadales</taxon>
        <taxon>Pyramimonadaceae</taxon>
        <taxon>Pyramimonas</taxon>
        <taxon>Pyramimonas incertae sedis</taxon>
    </lineage>
</organism>
<dbReference type="SMART" id="SM00054">
    <property type="entry name" value="EFh"/>
    <property type="match status" value="2"/>
</dbReference>
<dbReference type="GO" id="GO:0051209">
    <property type="term" value="P:release of sequestered calcium ion into cytosol"/>
    <property type="evidence" value="ECO:0007669"/>
    <property type="project" value="TreeGrafter"/>
</dbReference>
<evidence type="ECO:0000256" key="7">
    <source>
        <dbReference type="ARBA" id="ARBA00023224"/>
    </source>
</evidence>
<dbReference type="PROSITE" id="PS50222">
    <property type="entry name" value="EF_HAND_2"/>
    <property type="match status" value="1"/>
</dbReference>
<keyword evidence="4" id="KW-0106">Calcium</keyword>